<name>A0A9X3S3W8_9ACTN</name>
<dbReference type="Proteomes" id="UP001149140">
    <property type="component" value="Unassembled WGS sequence"/>
</dbReference>
<sequence length="355" mass="37998">MALHIDIPTRAQVAALLDAREPGSVSIYLPTSPLPQDAEGARIELKNLGAEALRQLDGDARVQEHLDDLLADDAFWAYLANSLAVFITPDSLRTFRLPNHLTAMVEVSDRFHLKPLLRSVTFPQAALVLALAQGSVRVIEVAGDVPASELSIADLPLEVDATTTGRIEGAEKVRMRQYARAVDRALRPVLAGLGLPLILAATEPLASIYRSVNGYPDLLAEGITGNPEESSAAELAAAARPILDALYANELVAVRRRFERRVTQGRGATDLTDVARAATFGAVDTLMTDIDDVVPGFVDAESGVVTLDGDDDAVNYGVVDEIARRVLESGGRVLALRRDDIPSEAGVAAILRYPV</sequence>
<dbReference type="Pfam" id="PF18855">
    <property type="entry name" value="baeRF_family11"/>
    <property type="match status" value="1"/>
</dbReference>
<organism evidence="1 2">
    <name type="scientific">Solirubrobacter ginsenosidimutans</name>
    <dbReference type="NCBI Taxonomy" id="490573"/>
    <lineage>
        <taxon>Bacteria</taxon>
        <taxon>Bacillati</taxon>
        <taxon>Actinomycetota</taxon>
        <taxon>Thermoleophilia</taxon>
        <taxon>Solirubrobacterales</taxon>
        <taxon>Solirubrobacteraceae</taxon>
        <taxon>Solirubrobacter</taxon>
    </lineage>
</organism>
<dbReference type="InterPro" id="IPR041638">
    <property type="entry name" value="BaeRF_family11"/>
</dbReference>
<accession>A0A9X3S3W8</accession>
<evidence type="ECO:0000313" key="2">
    <source>
        <dbReference type="Proteomes" id="UP001149140"/>
    </source>
</evidence>
<dbReference type="EMBL" id="JAPDOD010000004">
    <property type="protein sequence ID" value="MDA0160048.1"/>
    <property type="molecule type" value="Genomic_DNA"/>
</dbReference>
<evidence type="ECO:0000313" key="1">
    <source>
        <dbReference type="EMBL" id="MDA0160048.1"/>
    </source>
</evidence>
<protein>
    <submittedName>
        <fullName evidence="1">Uncharacterized protein</fullName>
    </submittedName>
</protein>
<keyword evidence="2" id="KW-1185">Reference proteome</keyword>
<comment type="caution">
    <text evidence="1">The sequence shown here is derived from an EMBL/GenBank/DDBJ whole genome shotgun (WGS) entry which is preliminary data.</text>
</comment>
<dbReference type="AlphaFoldDB" id="A0A9X3S3W8"/>
<gene>
    <name evidence="1" type="ORF">OM076_07230</name>
</gene>
<reference evidence="1" key="1">
    <citation type="submission" date="2022-10" db="EMBL/GenBank/DDBJ databases">
        <title>The WGS of Solirubrobacter ginsenosidimutans DSM 21036.</title>
        <authorList>
            <person name="Jiang Z."/>
        </authorList>
    </citation>
    <scope>NUCLEOTIDE SEQUENCE</scope>
    <source>
        <strain evidence="1">DSM 21036</strain>
    </source>
</reference>
<proteinExistence type="predicted"/>
<dbReference type="RefSeq" id="WP_270038816.1">
    <property type="nucleotide sequence ID" value="NZ_JAPDOD010000004.1"/>
</dbReference>